<keyword evidence="9" id="KW-0472">Membrane</keyword>
<keyword evidence="7" id="KW-0503">Monooxygenase</keyword>
<dbReference type="GO" id="GO:0020037">
    <property type="term" value="F:heme binding"/>
    <property type="evidence" value="ECO:0007669"/>
    <property type="project" value="InterPro"/>
</dbReference>
<keyword evidence="9" id="KW-0812">Transmembrane</keyword>
<dbReference type="AlphaFoldDB" id="A0A4S4KFE5"/>
<evidence type="ECO:0000256" key="8">
    <source>
        <dbReference type="PIRSR" id="PIRSR602401-1"/>
    </source>
</evidence>
<keyword evidence="6 8" id="KW-0408">Iron</keyword>
<evidence type="ECO:0008006" key="12">
    <source>
        <dbReference type="Google" id="ProtNLM"/>
    </source>
</evidence>
<comment type="cofactor">
    <cofactor evidence="1 8">
        <name>heme</name>
        <dbReference type="ChEBI" id="CHEBI:30413"/>
    </cofactor>
</comment>
<evidence type="ECO:0000256" key="9">
    <source>
        <dbReference type="SAM" id="Phobius"/>
    </source>
</evidence>
<feature type="transmembrane region" description="Helical" evidence="9">
    <location>
        <begin position="45"/>
        <end position="64"/>
    </location>
</feature>
<feature type="non-terminal residue" evidence="10">
    <location>
        <position position="1"/>
    </location>
</feature>
<dbReference type="OrthoDB" id="6692864at2759"/>
<dbReference type="InterPro" id="IPR050121">
    <property type="entry name" value="Cytochrome_P450_monoxygenase"/>
</dbReference>
<comment type="similarity">
    <text evidence="3">Belongs to the cytochrome P450 family.</text>
</comment>
<dbReference type="EMBL" id="SGPK01000848">
    <property type="protein sequence ID" value="THG96803.1"/>
    <property type="molecule type" value="Genomic_DNA"/>
</dbReference>
<keyword evidence="9" id="KW-1133">Transmembrane helix</keyword>
<evidence type="ECO:0000256" key="1">
    <source>
        <dbReference type="ARBA" id="ARBA00001971"/>
    </source>
</evidence>
<dbReference type="PRINTS" id="PR00385">
    <property type="entry name" value="P450"/>
</dbReference>
<comment type="caution">
    <text evidence="10">The sequence shown here is derived from an EMBL/GenBank/DDBJ whole genome shotgun (WGS) entry which is preliminary data.</text>
</comment>
<dbReference type="GO" id="GO:0004497">
    <property type="term" value="F:monooxygenase activity"/>
    <property type="evidence" value="ECO:0007669"/>
    <property type="project" value="UniProtKB-KW"/>
</dbReference>
<protein>
    <recommendedName>
        <fullName evidence="12">High nitrogen upregulated cytochrome P450 monooxygenase 2</fullName>
    </recommendedName>
</protein>
<evidence type="ECO:0000256" key="2">
    <source>
        <dbReference type="ARBA" id="ARBA00005179"/>
    </source>
</evidence>
<evidence type="ECO:0000313" key="11">
    <source>
        <dbReference type="Proteomes" id="UP000308199"/>
    </source>
</evidence>
<gene>
    <name evidence="10" type="ORF">EW145_g7714</name>
</gene>
<keyword evidence="5" id="KW-0560">Oxidoreductase</keyword>
<dbReference type="PANTHER" id="PTHR24305:SF187">
    <property type="entry name" value="P450, PUTATIVE (EUROFUNG)-RELATED"/>
    <property type="match status" value="1"/>
</dbReference>
<keyword evidence="4 8" id="KW-0479">Metal-binding</keyword>
<evidence type="ECO:0000256" key="7">
    <source>
        <dbReference type="ARBA" id="ARBA00023033"/>
    </source>
</evidence>
<dbReference type="Pfam" id="PF00067">
    <property type="entry name" value="p450"/>
    <property type="match status" value="1"/>
</dbReference>
<dbReference type="GO" id="GO:0005506">
    <property type="term" value="F:iron ion binding"/>
    <property type="evidence" value="ECO:0007669"/>
    <property type="project" value="InterPro"/>
</dbReference>
<evidence type="ECO:0000256" key="4">
    <source>
        <dbReference type="ARBA" id="ARBA00022723"/>
    </source>
</evidence>
<dbReference type="InterPro" id="IPR002401">
    <property type="entry name" value="Cyt_P450_E_grp-I"/>
</dbReference>
<keyword evidence="11" id="KW-1185">Reference proteome</keyword>
<feature type="binding site" description="axial binding residue" evidence="8">
    <location>
        <position position="512"/>
    </location>
    <ligand>
        <name>heme</name>
        <dbReference type="ChEBI" id="CHEBI:30413"/>
    </ligand>
    <ligandPart>
        <name>Fe</name>
        <dbReference type="ChEBI" id="CHEBI:18248"/>
    </ligandPart>
</feature>
<accession>A0A4S4KFE5</accession>
<reference evidence="10 11" key="1">
    <citation type="submission" date="2019-02" db="EMBL/GenBank/DDBJ databases">
        <title>Genome sequencing of the rare red list fungi Phellinidium pouzarii.</title>
        <authorList>
            <person name="Buettner E."/>
            <person name="Kellner H."/>
        </authorList>
    </citation>
    <scope>NUCLEOTIDE SEQUENCE [LARGE SCALE GENOMIC DNA]</scope>
    <source>
        <strain evidence="10 11">DSM 108285</strain>
    </source>
</reference>
<evidence type="ECO:0000256" key="3">
    <source>
        <dbReference type="ARBA" id="ARBA00010617"/>
    </source>
</evidence>
<comment type="pathway">
    <text evidence="2">Secondary metabolite biosynthesis.</text>
</comment>
<feature type="transmembrane region" description="Helical" evidence="9">
    <location>
        <begin position="71"/>
        <end position="93"/>
    </location>
</feature>
<evidence type="ECO:0000256" key="5">
    <source>
        <dbReference type="ARBA" id="ARBA00023002"/>
    </source>
</evidence>
<dbReference type="PANTHER" id="PTHR24305">
    <property type="entry name" value="CYTOCHROME P450"/>
    <property type="match status" value="1"/>
</dbReference>
<dbReference type="Proteomes" id="UP000308199">
    <property type="component" value="Unassembled WGS sequence"/>
</dbReference>
<dbReference type="InterPro" id="IPR001128">
    <property type="entry name" value="Cyt_P450"/>
</dbReference>
<keyword evidence="8" id="KW-0349">Heme</keyword>
<dbReference type="SUPFAM" id="SSF48264">
    <property type="entry name" value="Cytochrome P450"/>
    <property type="match status" value="1"/>
</dbReference>
<dbReference type="Gene3D" id="1.10.630.10">
    <property type="entry name" value="Cytochrome P450"/>
    <property type="match status" value="1"/>
</dbReference>
<name>A0A4S4KFE5_9AGAM</name>
<dbReference type="InterPro" id="IPR036396">
    <property type="entry name" value="Cyt_P450_sf"/>
</dbReference>
<dbReference type="GO" id="GO:0016705">
    <property type="term" value="F:oxidoreductase activity, acting on paired donors, with incorporation or reduction of molecular oxygen"/>
    <property type="evidence" value="ECO:0007669"/>
    <property type="project" value="InterPro"/>
</dbReference>
<sequence>GTDDILTMFSNASVAYSMRDAVLFDVVGALVVHAFYNRYEVYPSHLALTLVLLGAVPSISTVFLTSHIESVIAAIMLSFSLFYAAMLASIVIYRISPFHPLSRYPGPLLAKISKFYGIWKASSGKNHIFHKEIHERYGPYVRVGPNELSIADADYLSTILGVEGLPKGPMWEARRNPRGVGSLIATQDPQEHARRRKPWNLKRALQLVEELEKRSTRKEGASPVLNLAEWMRYFTFDFMGDMVFGGAFETMRDGADDVPIWHAIESGLKILAMMHHVPWLAAVLHKLPGSTEKIDRLRRYTEDAARKRKRNGSNVKDLFHHLIDEEGVGKEPPTEAEVLSDGILAIIAGSDTTAFVLSGLLYNLLLHPEDYRRLQKEVDEYFPPSEGDPFDTSKLSEMPFLNAVINEALRISPPGNILQRGTTVSTGGRRLGNNYIPKGTAVDVSMYALFRDPRYFSPAPEEFWPDRWLPDNMKKRTPKQALDANSMAHKTESGITMNAAAFFPFSYGPANCAGRSLALIEMRMVIAVLVQRFDMRLKHGYDPSEWHDKVEDWFVMTTGELPAVLTCRT</sequence>
<evidence type="ECO:0000256" key="6">
    <source>
        <dbReference type="ARBA" id="ARBA00023004"/>
    </source>
</evidence>
<organism evidence="10 11">
    <name type="scientific">Phellinidium pouzarii</name>
    <dbReference type="NCBI Taxonomy" id="167371"/>
    <lineage>
        <taxon>Eukaryota</taxon>
        <taxon>Fungi</taxon>
        <taxon>Dikarya</taxon>
        <taxon>Basidiomycota</taxon>
        <taxon>Agaricomycotina</taxon>
        <taxon>Agaricomycetes</taxon>
        <taxon>Hymenochaetales</taxon>
        <taxon>Hymenochaetaceae</taxon>
        <taxon>Phellinidium</taxon>
    </lineage>
</organism>
<evidence type="ECO:0000313" key="10">
    <source>
        <dbReference type="EMBL" id="THG96803.1"/>
    </source>
</evidence>
<dbReference type="PRINTS" id="PR00463">
    <property type="entry name" value="EP450I"/>
</dbReference>
<proteinExistence type="inferred from homology"/>